<keyword evidence="7" id="KW-0560">Oxidoreductase</keyword>
<dbReference type="GO" id="GO:0046872">
    <property type="term" value="F:metal ion binding"/>
    <property type="evidence" value="ECO:0007669"/>
    <property type="project" value="UniProtKB-KW"/>
</dbReference>
<dbReference type="Gene3D" id="3.40.50.720">
    <property type="entry name" value="NAD(P)-binding Rossmann-like Domain"/>
    <property type="match status" value="2"/>
</dbReference>
<evidence type="ECO:0000259" key="11">
    <source>
        <dbReference type="Pfam" id="PF07992"/>
    </source>
</evidence>
<dbReference type="SUPFAM" id="SSF51905">
    <property type="entry name" value="FAD/NAD(P)-binding domain"/>
    <property type="match status" value="1"/>
</dbReference>
<organism evidence="12 13">
    <name type="scientific">Bacillus benzoevorans</name>
    <dbReference type="NCBI Taxonomy" id="1456"/>
    <lineage>
        <taxon>Bacteria</taxon>
        <taxon>Bacillati</taxon>
        <taxon>Bacillota</taxon>
        <taxon>Bacilli</taxon>
        <taxon>Bacillales</taxon>
        <taxon>Bacillaceae</taxon>
        <taxon>Bacillus</taxon>
    </lineage>
</organism>
<evidence type="ECO:0000256" key="9">
    <source>
        <dbReference type="ARBA" id="ARBA00023014"/>
    </source>
</evidence>
<keyword evidence="8" id="KW-0408">Iron</keyword>
<dbReference type="EMBL" id="JACHGK010000005">
    <property type="protein sequence ID" value="MBB6445284.1"/>
    <property type="molecule type" value="Genomic_DNA"/>
</dbReference>
<evidence type="ECO:0000256" key="6">
    <source>
        <dbReference type="ARBA" id="ARBA00022723"/>
    </source>
</evidence>
<comment type="caution">
    <text evidence="12">The sequence shown here is derived from an EMBL/GenBank/DDBJ whole genome shotgun (WGS) entry which is preliminary data.</text>
</comment>
<evidence type="ECO:0000256" key="1">
    <source>
        <dbReference type="ARBA" id="ARBA00001917"/>
    </source>
</evidence>
<dbReference type="PANTHER" id="PTHR42917:SF2">
    <property type="entry name" value="2,4-DIENOYL-COA REDUCTASE [(2E)-ENOYL-COA-PRODUCING]"/>
    <property type="match status" value="1"/>
</dbReference>
<proteinExistence type="inferred from homology"/>
<dbReference type="PRINTS" id="PR00469">
    <property type="entry name" value="PNDRDTASEII"/>
</dbReference>
<dbReference type="GO" id="GO:0010181">
    <property type="term" value="F:FMN binding"/>
    <property type="evidence" value="ECO:0007669"/>
    <property type="project" value="InterPro"/>
</dbReference>
<dbReference type="InterPro" id="IPR036188">
    <property type="entry name" value="FAD/NAD-bd_sf"/>
</dbReference>
<gene>
    <name evidence="12" type="ORF">HNR53_001902</name>
</gene>
<evidence type="ECO:0000313" key="13">
    <source>
        <dbReference type="Proteomes" id="UP000531594"/>
    </source>
</evidence>
<evidence type="ECO:0000256" key="7">
    <source>
        <dbReference type="ARBA" id="ARBA00023002"/>
    </source>
</evidence>
<dbReference type="PRINTS" id="PR00368">
    <property type="entry name" value="FADPNR"/>
</dbReference>
<dbReference type="InterPro" id="IPR013785">
    <property type="entry name" value="Aldolase_TIM"/>
</dbReference>
<dbReference type="GO" id="GO:0016491">
    <property type="term" value="F:oxidoreductase activity"/>
    <property type="evidence" value="ECO:0007669"/>
    <property type="project" value="UniProtKB-KW"/>
</dbReference>
<protein>
    <submittedName>
        <fullName evidence="12">2,4-dienoyl-CoA reductase-like NADH-dependent reductase (Old Yellow Enzyme family)/thioredoxin reductase</fullName>
    </submittedName>
</protein>
<comment type="similarity">
    <text evidence="3">In the N-terminal section; belongs to the NADH:flavin oxidoreductase/NADH oxidase family.</text>
</comment>
<feature type="domain" description="FAD/NAD(P)-binding" evidence="11">
    <location>
        <begin position="380"/>
        <end position="606"/>
    </location>
</feature>
<evidence type="ECO:0000256" key="3">
    <source>
        <dbReference type="ARBA" id="ARBA00011048"/>
    </source>
</evidence>
<keyword evidence="6" id="KW-0479">Metal-binding</keyword>
<comment type="cofactor">
    <cofactor evidence="1">
        <name>FMN</name>
        <dbReference type="ChEBI" id="CHEBI:58210"/>
    </cofactor>
</comment>
<evidence type="ECO:0000256" key="2">
    <source>
        <dbReference type="ARBA" id="ARBA00001966"/>
    </source>
</evidence>
<evidence type="ECO:0000256" key="8">
    <source>
        <dbReference type="ARBA" id="ARBA00023004"/>
    </source>
</evidence>
<keyword evidence="9" id="KW-0411">Iron-sulfur</keyword>
<sequence>MIKNLFTPMKIGALEIPNRFVVPPMVTNYCNSDGTTTERYISYYEARAKGGWGLIITEACAVDPRGRGFSFMAGLWNDSQIDSHRALTKNVHKYKTKIFLQIFHAGRQTSKKVMDMDPVAPSPIPCPVKMEMPHELTVEEIHDIVEKFGDSALRAKTAGYDGVEIHGSHGFLIAEFMSSFSNKRTDQYGGCLSNRLRFPLEIIENVRSKVGPDFPVGFRISADEFVTGGNTIVDTRAMAPILENAGINVLHVSAGCYASTDKFIPPSAVPHGNLTHLAAEMKKVVNIPVISVSRINDPMIAESLLAGGIADFVAMGRASLADPNLPRKTAESKFAEIRMCIGCEQGCLERLRADEPIRCLVNPKLGKEKELTIQPAKEKKKVLVVGGGPGGMTAAIAAAEAGHEVSLFEKSDRLGGQFYLASIPPGKGEFASFIHWQINQMHKLGVEVHLNTTATLHLIESKEPDEVIIATGAKPKVPHISGAHLQNVIFSFDVLSGKEEADQNVVVIGGGSVGAETANYLANQGKNVTLVEVLPKIAIDYEPGPRKYLLEELADKNVTVLVNSRVHSIKYNGVSVESGGIDKIFIPADSVVLAMGAKSDRELASKLKDKSYHVSVIGDAIKIRKALEAIEEGYLTGLLVSSLKSVETL</sequence>
<dbReference type="RefSeq" id="WP_184525171.1">
    <property type="nucleotide sequence ID" value="NZ_JACHGK010000005.1"/>
</dbReference>
<evidence type="ECO:0000313" key="12">
    <source>
        <dbReference type="EMBL" id="MBB6445284.1"/>
    </source>
</evidence>
<keyword evidence="4" id="KW-0285">Flavoprotein</keyword>
<dbReference type="CDD" id="cd02803">
    <property type="entry name" value="OYE_like_FMN_family"/>
    <property type="match status" value="1"/>
</dbReference>
<name>A0A7X0HR52_9BACI</name>
<dbReference type="Proteomes" id="UP000531594">
    <property type="component" value="Unassembled WGS sequence"/>
</dbReference>
<feature type="domain" description="NADH:flavin oxidoreductase/NADH oxidase N-terminal" evidence="10">
    <location>
        <begin position="4"/>
        <end position="331"/>
    </location>
</feature>
<dbReference type="InterPro" id="IPR001155">
    <property type="entry name" value="OxRdtase_FMN_N"/>
</dbReference>
<dbReference type="SUPFAM" id="SSF51395">
    <property type="entry name" value="FMN-linked oxidoreductases"/>
    <property type="match status" value="1"/>
</dbReference>
<evidence type="ECO:0000259" key="10">
    <source>
        <dbReference type="Pfam" id="PF00724"/>
    </source>
</evidence>
<dbReference type="InterPro" id="IPR023753">
    <property type="entry name" value="FAD/NAD-binding_dom"/>
</dbReference>
<dbReference type="PANTHER" id="PTHR42917">
    <property type="entry name" value="2,4-DIENOYL-COA REDUCTASE"/>
    <property type="match status" value="1"/>
</dbReference>
<keyword evidence="13" id="KW-1185">Reference proteome</keyword>
<dbReference type="AlphaFoldDB" id="A0A7X0HR52"/>
<accession>A0A7X0HR52</accession>
<evidence type="ECO:0000256" key="5">
    <source>
        <dbReference type="ARBA" id="ARBA00022643"/>
    </source>
</evidence>
<dbReference type="InterPro" id="IPR051793">
    <property type="entry name" value="NADH:flavin_oxidoreductase"/>
</dbReference>
<evidence type="ECO:0000256" key="4">
    <source>
        <dbReference type="ARBA" id="ARBA00022630"/>
    </source>
</evidence>
<dbReference type="Gene3D" id="3.20.20.70">
    <property type="entry name" value="Aldolase class I"/>
    <property type="match status" value="1"/>
</dbReference>
<dbReference type="Pfam" id="PF07992">
    <property type="entry name" value="Pyr_redox_2"/>
    <property type="match status" value="1"/>
</dbReference>
<dbReference type="Pfam" id="PF00724">
    <property type="entry name" value="Oxidored_FMN"/>
    <property type="match status" value="1"/>
</dbReference>
<comment type="cofactor">
    <cofactor evidence="2">
        <name>[4Fe-4S] cluster</name>
        <dbReference type="ChEBI" id="CHEBI:49883"/>
    </cofactor>
</comment>
<dbReference type="GO" id="GO:0051536">
    <property type="term" value="F:iron-sulfur cluster binding"/>
    <property type="evidence" value="ECO:0007669"/>
    <property type="project" value="UniProtKB-KW"/>
</dbReference>
<keyword evidence="5" id="KW-0288">FMN</keyword>
<reference evidence="12 13" key="1">
    <citation type="submission" date="2020-08" db="EMBL/GenBank/DDBJ databases">
        <title>Genomic Encyclopedia of Type Strains, Phase IV (KMG-IV): sequencing the most valuable type-strain genomes for metagenomic binning, comparative biology and taxonomic classification.</title>
        <authorList>
            <person name="Goeker M."/>
        </authorList>
    </citation>
    <scope>NUCLEOTIDE SEQUENCE [LARGE SCALE GENOMIC DNA]</scope>
    <source>
        <strain evidence="12 13">DSM 5391</strain>
    </source>
</reference>
<dbReference type="Gene3D" id="3.50.50.60">
    <property type="entry name" value="FAD/NAD(P)-binding domain"/>
    <property type="match status" value="2"/>
</dbReference>